<evidence type="ECO:0000313" key="2">
    <source>
        <dbReference type="Proteomes" id="UP000070133"/>
    </source>
</evidence>
<gene>
    <name evidence="1" type="ORF">AC578_6389</name>
</gene>
<accession>A0A139H0W2</accession>
<dbReference type="Proteomes" id="UP000070133">
    <property type="component" value="Unassembled WGS sequence"/>
</dbReference>
<organism evidence="1 2">
    <name type="scientific">Pseudocercospora eumusae</name>
    <dbReference type="NCBI Taxonomy" id="321146"/>
    <lineage>
        <taxon>Eukaryota</taxon>
        <taxon>Fungi</taxon>
        <taxon>Dikarya</taxon>
        <taxon>Ascomycota</taxon>
        <taxon>Pezizomycotina</taxon>
        <taxon>Dothideomycetes</taxon>
        <taxon>Dothideomycetidae</taxon>
        <taxon>Mycosphaerellales</taxon>
        <taxon>Mycosphaerellaceae</taxon>
        <taxon>Pseudocercospora</taxon>
    </lineage>
</organism>
<protein>
    <submittedName>
        <fullName evidence="1">Uncharacterized protein</fullName>
    </submittedName>
</protein>
<proteinExistence type="predicted"/>
<comment type="caution">
    <text evidence="1">The sequence shown here is derived from an EMBL/GenBank/DDBJ whole genome shotgun (WGS) entry which is preliminary data.</text>
</comment>
<dbReference type="AlphaFoldDB" id="A0A139H0W2"/>
<keyword evidence="2" id="KW-1185">Reference proteome</keyword>
<sequence>MIRYMSLRHEGKPLELMDVLDDEQSNRDSSKDVIMGNSYPNSAACLENTAKTSEQAPILPFSSPTLANKIQFSEIP</sequence>
<evidence type="ECO:0000313" key="1">
    <source>
        <dbReference type="EMBL" id="KXS96064.1"/>
    </source>
</evidence>
<reference evidence="1 2" key="1">
    <citation type="submission" date="2015-07" db="EMBL/GenBank/DDBJ databases">
        <title>Comparative genomics of the Sigatoka disease complex on banana suggests a link between parallel evolutionary changes in Pseudocercospora fijiensis and Pseudocercospora eumusae and increased virulence on the banana host.</title>
        <authorList>
            <person name="Chang T.-C."/>
            <person name="Salvucci A."/>
            <person name="Crous P.W."/>
            <person name="Stergiopoulos I."/>
        </authorList>
    </citation>
    <scope>NUCLEOTIDE SEQUENCE [LARGE SCALE GENOMIC DNA]</scope>
    <source>
        <strain evidence="1 2">CBS 114824</strain>
    </source>
</reference>
<name>A0A139H0W2_9PEZI</name>
<dbReference type="EMBL" id="LFZN01000187">
    <property type="protein sequence ID" value="KXS96064.1"/>
    <property type="molecule type" value="Genomic_DNA"/>
</dbReference>